<dbReference type="InterPro" id="IPR002136">
    <property type="entry name" value="Ribosomal_uL4"/>
</dbReference>
<reference evidence="9" key="3">
    <citation type="submission" date="2025-08" db="UniProtKB">
        <authorList>
            <consortium name="Ensembl"/>
        </authorList>
    </citation>
    <scope>IDENTIFICATION</scope>
    <source>
        <strain evidence="9">17573</strain>
    </source>
</reference>
<dbReference type="VGNC" id="VGNC:74750">
    <property type="gene designation" value="MRPL4"/>
</dbReference>
<evidence type="ECO:0000256" key="1">
    <source>
        <dbReference type="ARBA" id="ARBA00004173"/>
    </source>
</evidence>
<dbReference type="SMR" id="F7D9R7"/>
<dbReference type="HOGENOM" id="CLU_041575_3_3_1"/>
<dbReference type="AlphaFoldDB" id="F7D9R7"/>
<keyword evidence="4" id="KW-0496">Mitochondrion</keyword>
<comment type="subcellular location">
    <subcellularLocation>
        <location evidence="1">Mitochondrion</location>
    </subcellularLocation>
</comment>
<dbReference type="Bgee" id="ENSMMUG00000001219">
    <property type="expression patterns" value="Expressed in hindlimb stylopod muscle and 21 other cell types or tissues"/>
</dbReference>
<reference evidence="10" key="1">
    <citation type="journal article" date="2007" name="Science">
        <title>Evolutionary and biomedical insights from the rhesus macaque genome.</title>
        <authorList>
            <person name="Gibbs R.A."/>
            <person name="Rogers J."/>
            <person name="Katze M.G."/>
            <person name="Bumgarner R."/>
            <person name="Weinstock G.M."/>
            <person name="Mardis E.R."/>
            <person name="Remington K.A."/>
            <person name="Strausberg R.L."/>
            <person name="Venter J.C."/>
            <person name="Wilson R.K."/>
            <person name="Batzer M.A."/>
            <person name="Bustamante C.D."/>
            <person name="Eichler E.E."/>
            <person name="Hahn M.W."/>
            <person name="Hardison R.C."/>
            <person name="Makova K.D."/>
            <person name="Miller W."/>
            <person name="Milosavljevic A."/>
            <person name="Palermo R.E."/>
            <person name="Siepel A."/>
            <person name="Sikela J.M."/>
            <person name="Attaway T."/>
            <person name="Bell S."/>
            <person name="Bernard K.E."/>
            <person name="Buhay C.J."/>
            <person name="Chandrabose M.N."/>
            <person name="Dao M."/>
            <person name="Davis C."/>
            <person name="Delehaunty K.D."/>
            <person name="Ding Y."/>
            <person name="Dinh H.H."/>
            <person name="Dugan-Rocha S."/>
            <person name="Fulton L.A."/>
            <person name="Gabisi R.A."/>
            <person name="Garner T.T."/>
            <person name="Godfrey J."/>
            <person name="Hawes A.C."/>
            <person name="Hernandez J."/>
            <person name="Hines S."/>
            <person name="Holder M."/>
            <person name="Hume J."/>
            <person name="Jhangiani S.N."/>
            <person name="Joshi V."/>
            <person name="Khan Z.M."/>
            <person name="Kirkness E.F."/>
            <person name="Cree A."/>
            <person name="Fowler R.G."/>
            <person name="Lee S."/>
            <person name="Lewis L.R."/>
            <person name="Li Z."/>
            <person name="Liu Y.-S."/>
            <person name="Moore S.M."/>
            <person name="Muzny D."/>
            <person name="Nazareth L.V."/>
            <person name="Ngo D.N."/>
            <person name="Okwuonu G.O."/>
            <person name="Pai G."/>
            <person name="Parker D."/>
            <person name="Paul H.A."/>
            <person name="Pfannkoch C."/>
            <person name="Pohl C.S."/>
            <person name="Rogers Y.-H.C."/>
            <person name="Ruiz S.J."/>
            <person name="Sabo A."/>
            <person name="Santibanez J."/>
            <person name="Schneider B.W."/>
            <person name="Smith S.M."/>
            <person name="Sodergren E."/>
            <person name="Svatek A.F."/>
            <person name="Utterback T.R."/>
            <person name="Vattathil S."/>
            <person name="Warren W."/>
            <person name="White C.S."/>
            <person name="Chinwalla A.T."/>
            <person name="Feng Y."/>
            <person name="Halpern A.L."/>
            <person name="Hillier L.W."/>
            <person name="Huang X."/>
            <person name="Minx P."/>
            <person name="Nelson J.O."/>
            <person name="Pepin K.H."/>
            <person name="Qin X."/>
            <person name="Sutton G.G."/>
            <person name="Venter E."/>
            <person name="Walenz B.P."/>
            <person name="Wallis J.W."/>
            <person name="Worley K.C."/>
            <person name="Yang S.-P."/>
            <person name="Jones S.M."/>
            <person name="Marra M.A."/>
            <person name="Rocchi M."/>
            <person name="Schein J.E."/>
            <person name="Baertsch R."/>
            <person name="Clarke L."/>
            <person name="Csuros M."/>
            <person name="Glasscock J."/>
            <person name="Harris R.A."/>
            <person name="Havlak P."/>
            <person name="Jackson A.R."/>
            <person name="Jiang H."/>
            <person name="Liu Y."/>
            <person name="Messina D.N."/>
            <person name="Shen Y."/>
            <person name="Song H.X.-Z."/>
            <person name="Wylie T."/>
            <person name="Zhang L."/>
            <person name="Birney E."/>
            <person name="Han K."/>
            <person name="Konkel M.K."/>
            <person name="Lee J."/>
            <person name="Smit A.F.A."/>
            <person name="Ullmer B."/>
            <person name="Wang H."/>
            <person name="Xing J."/>
            <person name="Burhans R."/>
            <person name="Cheng Z."/>
            <person name="Karro J.E."/>
            <person name="Ma J."/>
            <person name="Raney B."/>
            <person name="She X."/>
            <person name="Cox M.J."/>
            <person name="Demuth J.P."/>
            <person name="Dumas L.J."/>
            <person name="Han S.-G."/>
            <person name="Hopkins J."/>
            <person name="Karimpour-Fard A."/>
            <person name="Kim Y.H."/>
            <person name="Pollack J.R."/>
            <person name="Vinar T."/>
            <person name="Addo-Quaye C."/>
            <person name="Degenhardt J."/>
            <person name="Denby A."/>
            <person name="Hubisz M.J."/>
            <person name="Indap A."/>
            <person name="Kosiol C."/>
            <person name="Lahn B.T."/>
            <person name="Lawson H.A."/>
            <person name="Marklein A."/>
            <person name="Nielsen R."/>
            <person name="Vallender E.J."/>
            <person name="Clark A.G."/>
            <person name="Ferguson B."/>
            <person name="Hernandez R.D."/>
            <person name="Hirani K."/>
            <person name="Kehrer-Sawatzki H."/>
            <person name="Kolb J."/>
            <person name="Patil S."/>
            <person name="Pu L.-L."/>
            <person name="Ren Y."/>
            <person name="Smith D.G."/>
            <person name="Wheeler D.A."/>
            <person name="Schenck I."/>
            <person name="Ball E.V."/>
            <person name="Chen R."/>
            <person name="Cooper D.N."/>
            <person name="Giardine B."/>
            <person name="Hsu F."/>
            <person name="Kent W.J."/>
            <person name="Lesk A."/>
            <person name="Nelson D.L."/>
            <person name="O'brien W.E."/>
            <person name="Pruefer K."/>
            <person name="Stenson P.D."/>
            <person name="Wallace J.C."/>
            <person name="Ke H."/>
            <person name="Liu X.-M."/>
            <person name="Wang P."/>
            <person name="Xiang A.P."/>
            <person name="Yang F."/>
            <person name="Barber G.P."/>
            <person name="Haussler D."/>
            <person name="Karolchik D."/>
            <person name="Kern A.D."/>
            <person name="Kuhn R.M."/>
            <person name="Smith K.E."/>
            <person name="Zwieg A.S."/>
        </authorList>
    </citation>
    <scope>NUCLEOTIDE SEQUENCE [LARGE SCALE GENOMIC DNA]</scope>
    <source>
        <strain evidence="10">17573</strain>
    </source>
</reference>
<name>F7D9R7_MACMU</name>
<evidence type="ECO:0000256" key="7">
    <source>
        <dbReference type="ARBA" id="ARBA00082711"/>
    </source>
</evidence>
<dbReference type="PaxDb" id="9544-ENSMMUP00000001633"/>
<organism evidence="9 10">
    <name type="scientific">Macaca mulatta</name>
    <name type="common">Rhesus macaque</name>
    <dbReference type="NCBI Taxonomy" id="9544"/>
    <lineage>
        <taxon>Eukaryota</taxon>
        <taxon>Metazoa</taxon>
        <taxon>Chordata</taxon>
        <taxon>Craniata</taxon>
        <taxon>Vertebrata</taxon>
        <taxon>Euteleostomi</taxon>
        <taxon>Mammalia</taxon>
        <taxon>Eutheria</taxon>
        <taxon>Euarchontoglires</taxon>
        <taxon>Primates</taxon>
        <taxon>Haplorrhini</taxon>
        <taxon>Catarrhini</taxon>
        <taxon>Cercopithecidae</taxon>
        <taxon>Cercopithecinae</taxon>
        <taxon>Macaca</taxon>
    </lineage>
</organism>
<keyword evidence="5" id="KW-0687">Ribonucleoprotein</keyword>
<dbReference type="ExpressionAtlas" id="F7D9R7">
    <property type="expression patterns" value="baseline"/>
</dbReference>
<evidence type="ECO:0000313" key="11">
    <source>
        <dbReference type="VGNC" id="VGNC:74750"/>
    </source>
</evidence>
<dbReference type="Proteomes" id="UP000006718">
    <property type="component" value="Chromosome 19"/>
</dbReference>
<dbReference type="InterPro" id="IPR023574">
    <property type="entry name" value="Ribosomal_uL4_dom_sf"/>
</dbReference>
<evidence type="ECO:0000256" key="5">
    <source>
        <dbReference type="ARBA" id="ARBA00023274"/>
    </source>
</evidence>
<dbReference type="Ensembl" id="ENSMMUT00000001732.4">
    <property type="protein sequence ID" value="ENSMMUP00000001633.4"/>
    <property type="gene ID" value="ENSMMUG00000001219.4"/>
</dbReference>
<dbReference type="FunFam" id="3.40.1370.10:FF:000005">
    <property type="entry name" value="39S ribosomal protein L4, mitochondrial"/>
    <property type="match status" value="1"/>
</dbReference>
<dbReference type="GO" id="GO:0006412">
    <property type="term" value="P:translation"/>
    <property type="evidence" value="ECO:0007669"/>
    <property type="project" value="InterPro"/>
</dbReference>
<evidence type="ECO:0000313" key="10">
    <source>
        <dbReference type="Proteomes" id="UP000006718"/>
    </source>
</evidence>
<reference evidence="9" key="4">
    <citation type="submission" date="2025-09" db="UniProtKB">
        <authorList>
            <consortium name="Ensembl"/>
        </authorList>
    </citation>
    <scope>IDENTIFICATION</scope>
    <source>
        <strain evidence="9">17573</strain>
    </source>
</reference>
<dbReference type="PANTHER" id="PTHR10746">
    <property type="entry name" value="50S RIBOSOMAL PROTEIN L4"/>
    <property type="match status" value="1"/>
</dbReference>
<evidence type="ECO:0000256" key="8">
    <source>
        <dbReference type="SAM" id="MobiDB-lite"/>
    </source>
</evidence>
<feature type="region of interest" description="Disordered" evidence="8">
    <location>
        <begin position="120"/>
        <end position="142"/>
    </location>
</feature>
<comment type="similarity">
    <text evidence="2">Belongs to the universal ribosomal protein uL4 family.</text>
</comment>
<evidence type="ECO:0000256" key="2">
    <source>
        <dbReference type="ARBA" id="ARBA00010528"/>
    </source>
</evidence>
<reference evidence="9" key="2">
    <citation type="submission" date="2019-01" db="EMBL/GenBank/DDBJ databases">
        <authorList>
            <person name="Graves T."/>
            <person name="Eichler E.E."/>
            <person name="Wilson R.K."/>
        </authorList>
    </citation>
    <scope>NUCLEOTIDE SEQUENCE [LARGE SCALE GENOMIC DNA]</scope>
    <source>
        <strain evidence="9">17573</strain>
    </source>
</reference>
<dbReference type="Pfam" id="PF00573">
    <property type="entry name" value="Ribosomal_L4"/>
    <property type="match status" value="1"/>
</dbReference>
<dbReference type="GO" id="GO:0005840">
    <property type="term" value="C:ribosome"/>
    <property type="evidence" value="ECO:0007669"/>
    <property type="project" value="UniProtKB-KW"/>
</dbReference>
<evidence type="ECO:0000256" key="3">
    <source>
        <dbReference type="ARBA" id="ARBA00022980"/>
    </source>
</evidence>
<evidence type="ECO:0000256" key="6">
    <source>
        <dbReference type="ARBA" id="ARBA00040565"/>
    </source>
</evidence>
<keyword evidence="3" id="KW-0689">Ribosomal protein</keyword>
<sequence length="312" mass="35092">MLQLVRAGARAWLRPTGCRGLSSLAEEAARPTENPEQVAVASEGLPEPVLRKVELPVPAHRRPVQAWVESLRGFEQERVGLADLHPDVFATAPRLDILHQVAMWQKNFKRISYAKTKTRAEVRGGGRKPWPQKGTGRARHGSIRSPLWRGGGVAHGPRGPTSYYYMLPMKVRALGLKVALSIKLAQDDLHIMDSLELPTRDPQYLTELARYRRWGDSVLLVDLTYEEMPQSIVEATSRLKTFNLIPAVGLNVHSMLKHQTLVLTLPTIAFLEDKLLWQDSRYKPLYPFNLPYSNFPPPPHATQGPVATPYHS</sequence>
<proteinExistence type="inferred from homology"/>
<keyword evidence="10" id="KW-1185">Reference proteome</keyword>
<gene>
    <name evidence="9 11" type="primary">MRPL4</name>
</gene>
<dbReference type="PANTHER" id="PTHR10746:SF6">
    <property type="entry name" value="LARGE RIBOSOMAL SUBUNIT PROTEIN UL4M"/>
    <property type="match status" value="1"/>
</dbReference>
<dbReference type="VEuPathDB" id="HostDB:ENSMMUG00000001219"/>
<evidence type="ECO:0000256" key="4">
    <source>
        <dbReference type="ARBA" id="ARBA00023128"/>
    </source>
</evidence>
<evidence type="ECO:0000313" key="9">
    <source>
        <dbReference type="Ensembl" id="ENSMMUP00000001633.4"/>
    </source>
</evidence>
<protein>
    <recommendedName>
        <fullName evidence="6">Large ribosomal subunit protein uL4m</fullName>
    </recommendedName>
    <alternativeName>
        <fullName evidence="7">39S ribosomal protein L4, mitochondrial</fullName>
    </alternativeName>
</protein>
<dbReference type="GO" id="GO:0003735">
    <property type="term" value="F:structural constituent of ribosome"/>
    <property type="evidence" value="ECO:0007669"/>
    <property type="project" value="InterPro"/>
</dbReference>
<dbReference type="InterPro" id="IPR013005">
    <property type="entry name" value="Ribosomal_uL4-like"/>
</dbReference>
<dbReference type="NCBIfam" id="TIGR03953">
    <property type="entry name" value="rplD_bact"/>
    <property type="match status" value="1"/>
</dbReference>
<dbReference type="SUPFAM" id="SSF52166">
    <property type="entry name" value="Ribosomal protein L4"/>
    <property type="match status" value="1"/>
</dbReference>
<dbReference type="GeneTree" id="ENSGT00390000014512"/>
<dbReference type="GO" id="GO:1990904">
    <property type="term" value="C:ribonucleoprotein complex"/>
    <property type="evidence" value="ECO:0007669"/>
    <property type="project" value="UniProtKB-KW"/>
</dbReference>
<accession>F7D9R7</accession>
<dbReference type="HAMAP" id="MF_01328_B">
    <property type="entry name" value="Ribosomal_uL4_B"/>
    <property type="match status" value="1"/>
</dbReference>
<dbReference type="Gene3D" id="3.40.1370.10">
    <property type="match status" value="1"/>
</dbReference>
<dbReference type="GO" id="GO:0005743">
    <property type="term" value="C:mitochondrial inner membrane"/>
    <property type="evidence" value="ECO:0007669"/>
    <property type="project" value="UniProtKB-ARBA"/>
</dbReference>